<dbReference type="EMBL" id="JADBGQ010000005">
    <property type="protein sequence ID" value="KAG5397938.1"/>
    <property type="molecule type" value="Genomic_DNA"/>
</dbReference>
<name>A0ABQ7MGR1_BRACM</name>
<proteinExistence type="predicted"/>
<accession>A0ABQ7MGR1</accession>
<evidence type="ECO:0000313" key="2">
    <source>
        <dbReference type="Proteomes" id="UP000823674"/>
    </source>
</evidence>
<protein>
    <submittedName>
        <fullName evidence="1">Uncharacterized protein</fullName>
    </submittedName>
</protein>
<keyword evidence="2" id="KW-1185">Reference proteome</keyword>
<sequence length="137" mass="16440">FTVSHILSFWDSLNVKKNEFISRWQYRLFWLKLISKVWTMQQQRFTLCRYHRRDQKEITCVNWKTKHTHVAGFIWVLQDNGWSSVACTGCSRKLDRSDTFRWCNRFSSPNVTGMDVNMGYPGPFRPCPIRHCPFRSV</sequence>
<comment type="caution">
    <text evidence="1">The sequence shown here is derived from an EMBL/GenBank/DDBJ whole genome shotgun (WGS) entry which is preliminary data.</text>
</comment>
<organism evidence="1 2">
    <name type="scientific">Brassica rapa subsp. trilocularis</name>
    <dbReference type="NCBI Taxonomy" id="1813537"/>
    <lineage>
        <taxon>Eukaryota</taxon>
        <taxon>Viridiplantae</taxon>
        <taxon>Streptophyta</taxon>
        <taxon>Embryophyta</taxon>
        <taxon>Tracheophyta</taxon>
        <taxon>Spermatophyta</taxon>
        <taxon>Magnoliopsida</taxon>
        <taxon>eudicotyledons</taxon>
        <taxon>Gunneridae</taxon>
        <taxon>Pentapetalae</taxon>
        <taxon>rosids</taxon>
        <taxon>malvids</taxon>
        <taxon>Brassicales</taxon>
        <taxon>Brassicaceae</taxon>
        <taxon>Brassiceae</taxon>
        <taxon>Brassica</taxon>
    </lineage>
</organism>
<feature type="non-terminal residue" evidence="1">
    <location>
        <position position="1"/>
    </location>
</feature>
<reference evidence="1 2" key="1">
    <citation type="submission" date="2021-03" db="EMBL/GenBank/DDBJ databases">
        <authorList>
            <person name="King G.J."/>
            <person name="Bancroft I."/>
            <person name="Baten A."/>
            <person name="Bloomfield J."/>
            <person name="Borpatragohain P."/>
            <person name="He Z."/>
            <person name="Irish N."/>
            <person name="Irwin J."/>
            <person name="Liu K."/>
            <person name="Mauleon R.P."/>
            <person name="Moore J."/>
            <person name="Morris R."/>
            <person name="Ostergaard L."/>
            <person name="Wang B."/>
            <person name="Wells R."/>
        </authorList>
    </citation>
    <scope>NUCLEOTIDE SEQUENCE [LARGE SCALE GENOMIC DNA]</scope>
    <source>
        <strain evidence="1">R-o-18</strain>
        <tissue evidence="1">Leaf</tissue>
    </source>
</reference>
<dbReference type="Proteomes" id="UP000823674">
    <property type="component" value="Chromosome A05"/>
</dbReference>
<evidence type="ECO:0000313" key="1">
    <source>
        <dbReference type="EMBL" id="KAG5397938.1"/>
    </source>
</evidence>
<gene>
    <name evidence="1" type="primary">A05p035500.1_BraROA</name>
    <name evidence="1" type="ORF">IGI04_019752</name>
</gene>